<organism evidence="1 2">
    <name type="scientific">Acholeplasma laidlawii</name>
    <dbReference type="NCBI Taxonomy" id="2148"/>
    <lineage>
        <taxon>Bacteria</taxon>
        <taxon>Bacillati</taxon>
        <taxon>Mycoplasmatota</taxon>
        <taxon>Mollicutes</taxon>
        <taxon>Acholeplasmatales</taxon>
        <taxon>Acholeplasmataceae</taxon>
        <taxon>Acholeplasma</taxon>
    </lineage>
</organism>
<evidence type="ECO:0000313" key="1">
    <source>
        <dbReference type="EMBL" id="TRX99494.1"/>
    </source>
</evidence>
<comment type="caution">
    <text evidence="1">The sequence shown here is derived from an EMBL/GenBank/DDBJ whole genome shotgun (WGS) entry which is preliminary data.</text>
</comment>
<protein>
    <submittedName>
        <fullName evidence="1">Uncharacterized protein</fullName>
    </submittedName>
</protein>
<gene>
    <name evidence="1" type="ORF">FNV44_00195</name>
</gene>
<sequence length="82" mass="9654">MAFDLLDFTKKLESQLENEDLYVTHVFIAYKVMMYYENNIGQITEAVKPTLLEIIQEIYEIYTQNDDVELLDSLVSQKIQSL</sequence>
<accession>A0A553IH18</accession>
<dbReference type="Proteomes" id="UP000315938">
    <property type="component" value="Unassembled WGS sequence"/>
</dbReference>
<dbReference type="AlphaFoldDB" id="A0A553IH18"/>
<dbReference type="EMBL" id="VKID01000001">
    <property type="protein sequence ID" value="TRX99494.1"/>
    <property type="molecule type" value="Genomic_DNA"/>
</dbReference>
<proteinExistence type="predicted"/>
<name>A0A553IH18_ACHLA</name>
<dbReference type="GeneID" id="41339224"/>
<evidence type="ECO:0000313" key="2">
    <source>
        <dbReference type="Proteomes" id="UP000315938"/>
    </source>
</evidence>
<reference evidence="1 2" key="1">
    <citation type="submission" date="2019-07" db="EMBL/GenBank/DDBJ databases">
        <title>Genome sequence of Acholeplasma laidlawii strain with increased resistance to erythromycin.</title>
        <authorList>
            <person name="Medvedeva E.S."/>
            <person name="Baranova N.B."/>
            <person name="Siniagina M.N."/>
            <person name="Mouzykantov A."/>
            <person name="Chernova O.A."/>
            <person name="Chernov V.M."/>
        </authorList>
    </citation>
    <scope>NUCLEOTIDE SEQUENCE [LARGE SCALE GENOMIC DNA]</scope>
    <source>
        <strain evidence="1 2">PG8REry</strain>
    </source>
</reference>
<dbReference type="RefSeq" id="WP_012243022.1">
    <property type="nucleotide sequence ID" value="NZ_JACAOE010000001.1"/>
</dbReference>